<feature type="binding site" evidence="5">
    <location>
        <position position="79"/>
    </location>
    <ligand>
        <name>Mo-molybdopterin</name>
        <dbReference type="ChEBI" id="CHEBI:71302"/>
    </ligand>
</feature>
<evidence type="ECO:0000313" key="8">
    <source>
        <dbReference type="Proteomes" id="UP000186074"/>
    </source>
</evidence>
<dbReference type="GO" id="GO:0046872">
    <property type="term" value="F:metal ion binding"/>
    <property type="evidence" value="ECO:0007669"/>
    <property type="project" value="UniProtKB-KW"/>
</dbReference>
<keyword evidence="8" id="KW-1185">Reference proteome</keyword>
<comment type="cofactor">
    <cofactor evidence="5">
        <name>Mo-molybdopterin</name>
        <dbReference type="ChEBI" id="CHEBI:71302"/>
    </cofactor>
    <text evidence="5">Binds 1 Mo-molybdopterin (Mo-MPT) cofactor per subunit.</text>
</comment>
<feature type="binding site" evidence="5">
    <location>
        <position position="137"/>
    </location>
    <ligand>
        <name>Mo-molybdopterin</name>
        <dbReference type="ChEBI" id="CHEBI:71302"/>
    </ligand>
    <ligandPart>
        <name>Mo</name>
        <dbReference type="ChEBI" id="CHEBI:28685"/>
    </ligandPart>
</feature>
<keyword evidence="2 5" id="KW-0479">Metal-binding</keyword>
<dbReference type="EMBL" id="CP019070">
    <property type="protein sequence ID" value="APW64979.1"/>
    <property type="molecule type" value="Genomic_DNA"/>
</dbReference>
<dbReference type="Proteomes" id="UP000186074">
    <property type="component" value="Chromosome"/>
</dbReference>
<comment type="catalytic activity">
    <reaction evidence="5">
        <text>L-methionyl-[protein] + a quinone + H2O = L-methionyl-(R)-S-oxide-[protein] + a quinol</text>
        <dbReference type="Rhea" id="RHEA:51296"/>
        <dbReference type="Rhea" id="RHEA-COMP:12313"/>
        <dbReference type="Rhea" id="RHEA-COMP:12314"/>
        <dbReference type="ChEBI" id="CHEBI:15377"/>
        <dbReference type="ChEBI" id="CHEBI:16044"/>
        <dbReference type="ChEBI" id="CHEBI:24646"/>
        <dbReference type="ChEBI" id="CHEBI:45764"/>
        <dbReference type="ChEBI" id="CHEBI:132124"/>
    </reaction>
</comment>
<evidence type="ECO:0000256" key="3">
    <source>
        <dbReference type="ARBA" id="ARBA00022729"/>
    </source>
</evidence>
<feature type="binding site" evidence="5">
    <location>
        <position position="228"/>
    </location>
    <ligand>
        <name>Mo-molybdopterin</name>
        <dbReference type="ChEBI" id="CHEBI:71302"/>
    </ligand>
</feature>
<feature type="binding site" evidence="5">
    <location>
        <position position="223"/>
    </location>
    <ligand>
        <name>Mo-molybdopterin</name>
        <dbReference type="ChEBI" id="CHEBI:71302"/>
    </ligand>
</feature>
<evidence type="ECO:0000256" key="5">
    <source>
        <dbReference type="HAMAP-Rule" id="MF_01206"/>
    </source>
</evidence>
<evidence type="ECO:0000259" key="6">
    <source>
        <dbReference type="Pfam" id="PF00174"/>
    </source>
</evidence>
<gene>
    <name evidence="5" type="primary">msrP</name>
    <name evidence="7" type="ORF">LPB137_03590</name>
</gene>
<accession>A0A1P8KKA1</accession>
<feature type="binding site" evidence="5">
    <location>
        <begin position="239"/>
        <end position="241"/>
    </location>
    <ligand>
        <name>Mo-molybdopterin</name>
        <dbReference type="ChEBI" id="CHEBI:71302"/>
    </ligand>
</feature>
<organism evidence="7 8">
    <name type="scientific">Poseidonibacter parvus</name>
    <dbReference type="NCBI Taxonomy" id="1850254"/>
    <lineage>
        <taxon>Bacteria</taxon>
        <taxon>Pseudomonadati</taxon>
        <taxon>Campylobacterota</taxon>
        <taxon>Epsilonproteobacteria</taxon>
        <taxon>Campylobacterales</taxon>
        <taxon>Arcobacteraceae</taxon>
        <taxon>Poseidonibacter</taxon>
    </lineage>
</organism>
<dbReference type="KEGG" id="alp:LPB137_03590"/>
<protein>
    <recommendedName>
        <fullName evidence="5">Protein-methionine-sulfoxide reductase catalytic subunit MsrP</fullName>
        <ecNumber evidence="5">1.8.5.-</ecNumber>
    </recommendedName>
</protein>
<dbReference type="GO" id="GO:0016672">
    <property type="term" value="F:oxidoreductase activity, acting on a sulfur group of donors, quinone or similar compound as acceptor"/>
    <property type="evidence" value="ECO:0007669"/>
    <property type="project" value="UniProtKB-UniRule"/>
</dbReference>
<dbReference type="NCBIfam" id="NF003767">
    <property type="entry name" value="PRK05363.1"/>
    <property type="match status" value="1"/>
</dbReference>
<dbReference type="InterPro" id="IPR036374">
    <property type="entry name" value="OxRdtase_Mopterin-bd_sf"/>
</dbReference>
<comment type="catalytic activity">
    <reaction evidence="5">
        <text>L-methionyl-[protein] + a quinone + H2O = L-methionyl-(S)-S-oxide-[protein] + a quinol</text>
        <dbReference type="Rhea" id="RHEA:51292"/>
        <dbReference type="Rhea" id="RHEA-COMP:12313"/>
        <dbReference type="Rhea" id="RHEA-COMP:12315"/>
        <dbReference type="ChEBI" id="CHEBI:15377"/>
        <dbReference type="ChEBI" id="CHEBI:16044"/>
        <dbReference type="ChEBI" id="CHEBI:24646"/>
        <dbReference type="ChEBI" id="CHEBI:44120"/>
        <dbReference type="ChEBI" id="CHEBI:132124"/>
    </reaction>
</comment>
<evidence type="ECO:0000256" key="4">
    <source>
        <dbReference type="ARBA" id="ARBA00023002"/>
    </source>
</evidence>
<evidence type="ECO:0000256" key="2">
    <source>
        <dbReference type="ARBA" id="ARBA00022723"/>
    </source>
</evidence>
<dbReference type="EC" id="1.8.5.-" evidence="5"/>
<dbReference type="GO" id="GO:0043546">
    <property type="term" value="F:molybdopterin cofactor binding"/>
    <property type="evidence" value="ECO:0007669"/>
    <property type="project" value="UniProtKB-UniRule"/>
</dbReference>
<feature type="domain" description="Oxidoreductase molybdopterin-binding" evidence="6">
    <location>
        <begin position="98"/>
        <end position="257"/>
    </location>
</feature>
<feature type="binding site" evidence="5">
    <location>
        <position position="172"/>
    </location>
    <ligand>
        <name>Mo-molybdopterin</name>
        <dbReference type="ChEBI" id="CHEBI:71302"/>
    </ligand>
</feature>
<dbReference type="PANTHER" id="PTHR43032:SF3">
    <property type="entry name" value="PROTEIN-METHIONINE-SULFOXIDE REDUCTASE CATALYTIC SUBUNIT MSRP"/>
    <property type="match status" value="1"/>
</dbReference>
<evidence type="ECO:0000256" key="1">
    <source>
        <dbReference type="ARBA" id="ARBA00022505"/>
    </source>
</evidence>
<feature type="binding site" evidence="5">
    <location>
        <begin position="82"/>
        <end position="83"/>
    </location>
    <ligand>
        <name>Mo-molybdopterin</name>
        <dbReference type="ChEBI" id="CHEBI:71302"/>
    </ligand>
</feature>
<dbReference type="Gene3D" id="3.90.420.10">
    <property type="entry name" value="Oxidoreductase, molybdopterin-binding domain"/>
    <property type="match status" value="1"/>
</dbReference>
<keyword evidence="3 5" id="KW-0732">Signal</keyword>
<dbReference type="STRING" id="1850254.LPB137_03590"/>
<dbReference type="OrthoDB" id="9795587at2"/>
<dbReference type="SUPFAM" id="SSF56524">
    <property type="entry name" value="Oxidoreductase molybdopterin-binding domain"/>
    <property type="match status" value="1"/>
</dbReference>
<dbReference type="InterPro" id="IPR000572">
    <property type="entry name" value="OxRdtase_Mopterin-bd_dom"/>
</dbReference>
<name>A0A1P8KKA1_9BACT</name>
<evidence type="ECO:0000313" key="7">
    <source>
        <dbReference type="EMBL" id="APW64979.1"/>
    </source>
</evidence>
<reference evidence="7 8" key="1">
    <citation type="submission" date="2017-01" db="EMBL/GenBank/DDBJ databases">
        <title>Genome sequencing of Arcobacter sp. LPB0137.</title>
        <authorList>
            <person name="Lee G.-W."/>
            <person name="Yi H."/>
        </authorList>
    </citation>
    <scope>NUCLEOTIDE SEQUENCE [LARGE SCALE GENOMIC DNA]</scope>
    <source>
        <strain evidence="7 8">LPB0137</strain>
    </source>
</reference>
<comment type="similarity">
    <text evidence="5">Belongs to the MsrP family.</text>
</comment>
<dbReference type="InterPro" id="IPR022867">
    <property type="entry name" value="MsrP"/>
</dbReference>
<dbReference type="HAMAP" id="MF_01206">
    <property type="entry name" value="MsrP"/>
    <property type="match status" value="1"/>
</dbReference>
<dbReference type="RefSeq" id="WP_076084463.1">
    <property type="nucleotide sequence ID" value="NZ_CP019070.1"/>
</dbReference>
<keyword evidence="1 5" id="KW-0500">Molybdenum</keyword>
<keyword evidence="4 5" id="KW-0560">Oxidoreductase</keyword>
<sequence>MNIIKKPSWDIPSSEVTPEELFNKRRTFLKLGAASLVASGALIEALAKDNIPVPNLKYLKDKNINNLKLNTYEQITTYNNFYEFTTSKKGVKDLAHTLKTDDWEIEIDGLVEKPFKIQLADLSKNFTLEERIYRFRCVEGWSMVVPWNGFSLASFIKFAKPLSSAKYIRFETKYDDEMFPDQARGVFASIDYPYVEALRMDEAMNELSFLATGLYGSTLPNQNGAPLRLVVPWKYGFKSIKSISKISFVDKEPLNTWQRSNKREYGFYANVNPNVDHPRWSQKKERVLGKFLKQKTLMYNGYEKEVAHMYKGMDLRKFI</sequence>
<dbReference type="AlphaFoldDB" id="A0A1P8KKA1"/>
<comment type="subunit">
    <text evidence="5">Heterodimer of a catalytic subunit (MsrP) and a heme-binding subunit (MsrQ).</text>
</comment>
<dbReference type="PANTHER" id="PTHR43032">
    <property type="entry name" value="PROTEIN-METHIONINE-SULFOXIDE REDUCTASE"/>
    <property type="match status" value="1"/>
</dbReference>
<proteinExistence type="inferred from homology"/>
<comment type="function">
    <text evidence="5">Part of the MsrPQ system that repairs oxidized cell envelope proteins containing methionine sulfoxide residues (Met-O), using respiratory chain electrons. Thus protects these proteins from oxidative-stress damage caused by reactive species of oxygen and chlorine. MsrPQ is essential for the maintenance of envelope integrity under bleach stress, rescuing a wide series of structurally unrelated cell envelope proteins from methionine oxidation. The catalytic subunit MsrP is non-stereospecific, being able to reduce both (R-) and (S-) diastereoisomers of methionine sulfoxide.</text>
</comment>
<dbReference type="Pfam" id="PF00174">
    <property type="entry name" value="Oxidored_molyb"/>
    <property type="match status" value="1"/>
</dbReference>
<dbReference type="GO" id="GO:0030091">
    <property type="term" value="P:protein repair"/>
    <property type="evidence" value="ECO:0007669"/>
    <property type="project" value="UniProtKB-UniRule"/>
</dbReference>